<proteinExistence type="predicted"/>
<dbReference type="RefSeq" id="WP_079665745.1">
    <property type="nucleotide sequence ID" value="NZ_FUYZ01000001.1"/>
</dbReference>
<reference evidence="1 2" key="1">
    <citation type="submission" date="2017-02" db="EMBL/GenBank/DDBJ databases">
        <authorList>
            <person name="Peterson S.W."/>
        </authorList>
    </citation>
    <scope>NUCLEOTIDE SEQUENCE [LARGE SCALE GENOMIC DNA]</scope>
    <source>
        <strain evidence="1 2">DSM 22323</strain>
    </source>
</reference>
<dbReference type="OrthoDB" id="9798107at2"/>
<dbReference type="Proteomes" id="UP000191112">
    <property type="component" value="Unassembled WGS sequence"/>
</dbReference>
<protein>
    <submittedName>
        <fullName evidence="1">Uncharacterized protein</fullName>
    </submittedName>
</protein>
<dbReference type="EMBL" id="FUYZ01000001">
    <property type="protein sequence ID" value="SKB64508.1"/>
    <property type="molecule type" value="Genomic_DNA"/>
</dbReference>
<organism evidence="1 2">
    <name type="scientific">Soonwooa buanensis</name>
    <dbReference type="NCBI Taxonomy" id="619805"/>
    <lineage>
        <taxon>Bacteria</taxon>
        <taxon>Pseudomonadati</taxon>
        <taxon>Bacteroidota</taxon>
        <taxon>Flavobacteriia</taxon>
        <taxon>Flavobacteriales</taxon>
        <taxon>Weeksellaceae</taxon>
        <taxon>Chryseobacterium group</taxon>
        <taxon>Soonwooa</taxon>
    </lineage>
</organism>
<accession>A0A1T5CYB6</accession>
<name>A0A1T5CYB6_9FLAO</name>
<dbReference type="AlphaFoldDB" id="A0A1T5CYB6"/>
<sequence>MKIDYKYFQNESENPFTDEEDIKLNKHMWWHYEQHYSINKELQVSYASIDDFIKYILDNKLDYGDIDGTKFRQYCDNRVVN</sequence>
<evidence type="ECO:0000313" key="1">
    <source>
        <dbReference type="EMBL" id="SKB64508.1"/>
    </source>
</evidence>
<dbReference type="STRING" id="619805.SAMN05660477_00463"/>
<gene>
    <name evidence="1" type="ORF">SAMN05660477_00463</name>
</gene>
<evidence type="ECO:0000313" key="2">
    <source>
        <dbReference type="Proteomes" id="UP000191112"/>
    </source>
</evidence>
<keyword evidence="2" id="KW-1185">Reference proteome</keyword>